<dbReference type="Gene3D" id="3.30.460.10">
    <property type="entry name" value="Beta Polymerase, domain 2"/>
    <property type="match status" value="1"/>
</dbReference>
<comment type="caution">
    <text evidence="2">The sequence shown here is derived from an EMBL/GenBank/DDBJ whole genome shotgun (WGS) entry which is preliminary data.</text>
</comment>
<dbReference type="AlphaFoldDB" id="A0A7X0RH90"/>
<sequence>MEAETTARRLVAEQFPEARAAWLGGSVVLGGATPTSDLDVTVVLGEAVVHRESLTYSGWPVELFVHTEDSVRHFVAKDLARRRPTMARLVGEGVVLVDADGLGASLAQECRAVLAAGPAATTPAALDLQRYALTDLLDDLAGGADPAVLGATAVATWQAVAELRLATGGRWSGSGKWLARELAAYDLDAGTAYAVRLHEALVAAVSGATAGLVALADEVLAPVGGRLWSGFRADAVLG</sequence>
<accession>A0A7X0RH90</accession>
<evidence type="ECO:0000313" key="3">
    <source>
        <dbReference type="Proteomes" id="UP000523955"/>
    </source>
</evidence>
<evidence type="ECO:0000259" key="1">
    <source>
        <dbReference type="Pfam" id="PF01909"/>
    </source>
</evidence>
<dbReference type="CDD" id="cd05403">
    <property type="entry name" value="NT_KNTase_like"/>
    <property type="match status" value="1"/>
</dbReference>
<dbReference type="Proteomes" id="UP000523955">
    <property type="component" value="Unassembled WGS sequence"/>
</dbReference>
<dbReference type="InterPro" id="IPR002934">
    <property type="entry name" value="Polymerase_NTP_transf_dom"/>
</dbReference>
<evidence type="ECO:0000313" key="2">
    <source>
        <dbReference type="EMBL" id="MBB6628293.1"/>
    </source>
</evidence>
<feature type="domain" description="Polymerase nucleotidyl transferase" evidence="1">
    <location>
        <begin position="11"/>
        <end position="48"/>
    </location>
</feature>
<protein>
    <submittedName>
        <fullName evidence="2">Nucleotidyltransferase domain-containing protein</fullName>
    </submittedName>
</protein>
<dbReference type="GO" id="GO:0016779">
    <property type="term" value="F:nucleotidyltransferase activity"/>
    <property type="evidence" value="ECO:0007669"/>
    <property type="project" value="InterPro"/>
</dbReference>
<keyword evidence="2" id="KW-0808">Transferase</keyword>
<reference evidence="2 3" key="1">
    <citation type="submission" date="2020-08" db="EMBL/GenBank/DDBJ databases">
        <authorList>
            <person name="Seo M.-J."/>
        </authorList>
    </citation>
    <scope>NUCLEOTIDE SEQUENCE [LARGE SCALE GENOMIC DNA]</scope>
    <source>
        <strain evidence="2 3">KIGAM211</strain>
    </source>
</reference>
<organism evidence="2 3">
    <name type="scientific">Nocardioides luti</name>
    <dbReference type="NCBI Taxonomy" id="2761101"/>
    <lineage>
        <taxon>Bacteria</taxon>
        <taxon>Bacillati</taxon>
        <taxon>Actinomycetota</taxon>
        <taxon>Actinomycetes</taxon>
        <taxon>Propionibacteriales</taxon>
        <taxon>Nocardioidaceae</taxon>
        <taxon>Nocardioides</taxon>
    </lineage>
</organism>
<dbReference type="SUPFAM" id="SSF81301">
    <property type="entry name" value="Nucleotidyltransferase"/>
    <property type="match status" value="1"/>
</dbReference>
<dbReference type="RefSeq" id="WP_185253371.1">
    <property type="nucleotide sequence ID" value="NZ_JACKXE010000001.1"/>
</dbReference>
<dbReference type="InterPro" id="IPR043519">
    <property type="entry name" value="NT_sf"/>
</dbReference>
<dbReference type="Pfam" id="PF01909">
    <property type="entry name" value="NTP_transf_2"/>
    <property type="match status" value="1"/>
</dbReference>
<proteinExistence type="predicted"/>
<keyword evidence="3" id="KW-1185">Reference proteome</keyword>
<name>A0A7X0RH90_9ACTN</name>
<dbReference type="EMBL" id="JACKXE010000001">
    <property type="protein sequence ID" value="MBB6628293.1"/>
    <property type="molecule type" value="Genomic_DNA"/>
</dbReference>
<gene>
    <name evidence="2" type="ORF">H5V45_13285</name>
</gene>